<gene>
    <name evidence="1" type="ORF">WKI67_16095</name>
</gene>
<dbReference type="Proteomes" id="UP001377168">
    <property type="component" value="Unassembled WGS sequence"/>
</dbReference>
<comment type="caution">
    <text evidence="1">The sequence shown here is derived from an EMBL/GenBank/DDBJ whole genome shotgun (WGS) entry which is preliminary data.</text>
</comment>
<dbReference type="EMBL" id="JBBKAJ010000022">
    <property type="protein sequence ID" value="MEJ8634911.1"/>
    <property type="molecule type" value="Genomic_DNA"/>
</dbReference>
<evidence type="ECO:0000313" key="1">
    <source>
        <dbReference type="EMBL" id="MEJ8634911.1"/>
    </source>
</evidence>
<sequence length="43" mass="4529">MSLFRDDGVVLRTQKWGEAGRVMLCSSGGPPPGPRSWAGGGVR</sequence>
<evidence type="ECO:0000313" key="2">
    <source>
        <dbReference type="Proteomes" id="UP001377168"/>
    </source>
</evidence>
<name>A0ACC6PU53_9ACTN</name>
<reference evidence="1" key="1">
    <citation type="submission" date="2024-03" db="EMBL/GenBank/DDBJ databases">
        <title>Novel Streptomyces species of biotechnological and ecological value are a feature of Machair soil.</title>
        <authorList>
            <person name="Prole J.R."/>
            <person name="Goodfellow M."/>
            <person name="Allenby N."/>
            <person name="Ward A.C."/>
        </authorList>
    </citation>
    <scope>NUCLEOTIDE SEQUENCE</scope>
    <source>
        <strain evidence="1">MS2.AVA.5</strain>
    </source>
</reference>
<keyword evidence="2" id="KW-1185">Reference proteome</keyword>
<accession>A0ACC6PU53</accession>
<organism evidence="1 2">
    <name type="scientific">Streptomyces achmelvichensis</name>
    <dbReference type="NCBI Taxonomy" id="3134111"/>
    <lineage>
        <taxon>Bacteria</taxon>
        <taxon>Bacillati</taxon>
        <taxon>Actinomycetota</taxon>
        <taxon>Actinomycetes</taxon>
        <taxon>Kitasatosporales</taxon>
        <taxon>Streptomycetaceae</taxon>
        <taxon>Streptomyces</taxon>
    </lineage>
</organism>
<protein>
    <submittedName>
        <fullName evidence="1">Uncharacterized protein</fullName>
    </submittedName>
</protein>
<proteinExistence type="predicted"/>